<dbReference type="EMBL" id="BGPR01027896">
    <property type="protein sequence ID" value="GBN98732.1"/>
    <property type="molecule type" value="Genomic_DNA"/>
</dbReference>
<feature type="compositionally biased region" description="Basic and acidic residues" evidence="1">
    <location>
        <begin position="42"/>
        <end position="51"/>
    </location>
</feature>
<sequence length="80" mass="8283">MRTESPAALPATGQQGKAATGSECSQPRLTLVPSQEPIRSGSLRDSDHPKASGDPFRSLEQTSQVAGIPSIDTGDNVPPV</sequence>
<protein>
    <submittedName>
        <fullName evidence="2">Uncharacterized protein</fullName>
    </submittedName>
</protein>
<dbReference type="Proteomes" id="UP000499080">
    <property type="component" value="Unassembled WGS sequence"/>
</dbReference>
<proteinExistence type="predicted"/>
<organism evidence="2 3">
    <name type="scientific">Araneus ventricosus</name>
    <name type="common">Orbweaver spider</name>
    <name type="synonym">Epeira ventricosa</name>
    <dbReference type="NCBI Taxonomy" id="182803"/>
    <lineage>
        <taxon>Eukaryota</taxon>
        <taxon>Metazoa</taxon>
        <taxon>Ecdysozoa</taxon>
        <taxon>Arthropoda</taxon>
        <taxon>Chelicerata</taxon>
        <taxon>Arachnida</taxon>
        <taxon>Araneae</taxon>
        <taxon>Araneomorphae</taxon>
        <taxon>Entelegynae</taxon>
        <taxon>Araneoidea</taxon>
        <taxon>Araneidae</taxon>
        <taxon>Araneus</taxon>
    </lineage>
</organism>
<feature type="region of interest" description="Disordered" evidence="1">
    <location>
        <begin position="1"/>
        <end position="80"/>
    </location>
</feature>
<dbReference type="AlphaFoldDB" id="A0A4Y2TDM8"/>
<accession>A0A4Y2TDM8</accession>
<comment type="caution">
    <text evidence="2">The sequence shown here is derived from an EMBL/GenBank/DDBJ whole genome shotgun (WGS) entry which is preliminary data.</text>
</comment>
<name>A0A4Y2TDM8_ARAVE</name>
<feature type="compositionally biased region" description="Polar residues" evidence="1">
    <location>
        <begin position="12"/>
        <end position="28"/>
    </location>
</feature>
<evidence type="ECO:0000313" key="2">
    <source>
        <dbReference type="EMBL" id="GBN98732.1"/>
    </source>
</evidence>
<evidence type="ECO:0000313" key="3">
    <source>
        <dbReference type="Proteomes" id="UP000499080"/>
    </source>
</evidence>
<gene>
    <name evidence="2" type="ORF">AVEN_87195_1</name>
</gene>
<reference evidence="2 3" key="1">
    <citation type="journal article" date="2019" name="Sci. Rep.">
        <title>Orb-weaving spider Araneus ventricosus genome elucidates the spidroin gene catalogue.</title>
        <authorList>
            <person name="Kono N."/>
            <person name="Nakamura H."/>
            <person name="Ohtoshi R."/>
            <person name="Moran D.A.P."/>
            <person name="Shinohara A."/>
            <person name="Yoshida Y."/>
            <person name="Fujiwara M."/>
            <person name="Mori M."/>
            <person name="Tomita M."/>
            <person name="Arakawa K."/>
        </authorList>
    </citation>
    <scope>NUCLEOTIDE SEQUENCE [LARGE SCALE GENOMIC DNA]</scope>
</reference>
<keyword evidence="3" id="KW-1185">Reference proteome</keyword>
<evidence type="ECO:0000256" key="1">
    <source>
        <dbReference type="SAM" id="MobiDB-lite"/>
    </source>
</evidence>